<proteinExistence type="predicted"/>
<gene>
    <name evidence="1" type="ORF">BW425_19170</name>
</gene>
<organism evidence="1 2">
    <name type="scientific">Bacillus pseudomycoides</name>
    <dbReference type="NCBI Taxonomy" id="64104"/>
    <lineage>
        <taxon>Bacteria</taxon>
        <taxon>Bacillati</taxon>
        <taxon>Bacillota</taxon>
        <taxon>Bacilli</taxon>
        <taxon>Bacillales</taxon>
        <taxon>Bacillaceae</taxon>
        <taxon>Bacillus</taxon>
        <taxon>Bacillus cereus group</taxon>
    </lineage>
</organism>
<sequence>MEVRKAYLECVFSNFKAIQKQGEQSLSQLSYEQLCWTPHEEANSVAIIIKHLHGNMRSRWTDFLTTDGEKLDRNRDGEFEGGYASKEEVLVAWGEGWGYVFQALQSLTPQDLLKIIHIRGEAHSVMQAIERQIAHYASHIGQIIYVGKMLKEKDWECLSIPKGQSNRYLQK</sequence>
<protein>
    <submittedName>
        <fullName evidence="1">Uncharacterized protein</fullName>
    </submittedName>
</protein>
<comment type="caution">
    <text evidence="1">The sequence shown here is derived from an EMBL/GenBank/DDBJ whole genome shotgun (WGS) entry which is preliminary data.</text>
</comment>
<dbReference type="InterPro" id="IPR011466">
    <property type="entry name" value="DUF1572"/>
</dbReference>
<dbReference type="AlphaFoldDB" id="A0A1Y3MB55"/>
<dbReference type="Gene3D" id="1.20.120.450">
    <property type="entry name" value="dinb family like domain"/>
    <property type="match status" value="1"/>
</dbReference>
<dbReference type="SUPFAM" id="SSF109854">
    <property type="entry name" value="DinB/YfiT-like putative metalloenzymes"/>
    <property type="match status" value="1"/>
</dbReference>
<dbReference type="Proteomes" id="UP000195321">
    <property type="component" value="Unassembled WGS sequence"/>
</dbReference>
<name>A0A1Y3MB55_9BACI</name>
<evidence type="ECO:0000313" key="2">
    <source>
        <dbReference type="Proteomes" id="UP000195321"/>
    </source>
</evidence>
<evidence type="ECO:0000313" key="1">
    <source>
        <dbReference type="EMBL" id="OUM47306.1"/>
    </source>
</evidence>
<accession>A0A1Y3MB55</accession>
<dbReference type="InterPro" id="IPR034660">
    <property type="entry name" value="DinB/YfiT-like"/>
</dbReference>
<dbReference type="Pfam" id="PF07609">
    <property type="entry name" value="DUF1572"/>
    <property type="match status" value="1"/>
</dbReference>
<reference evidence="1 2" key="1">
    <citation type="submission" date="2017-02" db="EMBL/GenBank/DDBJ databases">
        <title>Bacillus pseudomycoides isolate FSL K6-0042.</title>
        <authorList>
            <person name="Kovac J."/>
        </authorList>
    </citation>
    <scope>NUCLEOTIDE SEQUENCE [LARGE SCALE GENOMIC DNA]</scope>
    <source>
        <strain evidence="1 2">FSL K6-0042</strain>
    </source>
</reference>
<dbReference type="EMBL" id="MWPX01000025">
    <property type="protein sequence ID" value="OUM47306.1"/>
    <property type="molecule type" value="Genomic_DNA"/>
</dbReference>
<dbReference type="RefSeq" id="WP_077294387.1">
    <property type="nucleotide sequence ID" value="NZ_JARHXM010000040.1"/>
</dbReference>